<dbReference type="GO" id="GO:0030332">
    <property type="term" value="F:cyclin binding"/>
    <property type="evidence" value="ECO:0007669"/>
    <property type="project" value="TreeGrafter"/>
</dbReference>
<dbReference type="SUPFAM" id="SSF56112">
    <property type="entry name" value="Protein kinase-like (PK-like)"/>
    <property type="match status" value="1"/>
</dbReference>
<evidence type="ECO:0000256" key="12">
    <source>
        <dbReference type="RuleBase" id="RU000304"/>
    </source>
</evidence>
<evidence type="ECO:0000256" key="11">
    <source>
        <dbReference type="PROSITE-ProRule" id="PRU10141"/>
    </source>
</evidence>
<evidence type="ECO:0000256" key="4">
    <source>
        <dbReference type="ARBA" id="ARBA00022553"/>
    </source>
</evidence>
<dbReference type="InterPro" id="IPR011009">
    <property type="entry name" value="Kinase-like_dom_sf"/>
</dbReference>
<dbReference type="InterPro" id="IPR000719">
    <property type="entry name" value="Prot_kinase_dom"/>
</dbReference>
<protein>
    <recommendedName>
        <fullName evidence="2">cyclin-dependent kinase</fullName>
        <ecNumber evidence="2">2.7.11.22</ecNumber>
    </recommendedName>
</protein>
<dbReference type="Gene3D" id="1.10.510.10">
    <property type="entry name" value="Transferase(Phosphotransferase) domain 1"/>
    <property type="match status" value="1"/>
</dbReference>
<evidence type="ECO:0000256" key="3">
    <source>
        <dbReference type="ARBA" id="ARBA00022527"/>
    </source>
</evidence>
<gene>
    <name evidence="14" type="primary">cdc2</name>
</gene>
<dbReference type="PROSITE" id="PS00108">
    <property type="entry name" value="PROTEIN_KINASE_ST"/>
    <property type="match status" value="1"/>
</dbReference>
<dbReference type="PROSITE" id="PS00107">
    <property type="entry name" value="PROTEIN_KINASE_ATP"/>
    <property type="match status" value="1"/>
</dbReference>
<evidence type="ECO:0000256" key="1">
    <source>
        <dbReference type="ARBA" id="ARBA00006485"/>
    </source>
</evidence>
<dbReference type="EMBL" id="AB053164">
    <property type="protein sequence ID" value="BAB61877.1"/>
    <property type="molecule type" value="mRNA"/>
</dbReference>
<comment type="catalytic activity">
    <reaction evidence="9">
        <text>L-threonyl-[protein] + ATP = O-phospho-L-threonyl-[protein] + ADP + H(+)</text>
        <dbReference type="Rhea" id="RHEA:46608"/>
        <dbReference type="Rhea" id="RHEA-COMP:11060"/>
        <dbReference type="Rhea" id="RHEA-COMP:11605"/>
        <dbReference type="ChEBI" id="CHEBI:15378"/>
        <dbReference type="ChEBI" id="CHEBI:30013"/>
        <dbReference type="ChEBI" id="CHEBI:30616"/>
        <dbReference type="ChEBI" id="CHEBI:61977"/>
        <dbReference type="ChEBI" id="CHEBI:456216"/>
        <dbReference type="EC" id="2.7.11.22"/>
    </reaction>
</comment>
<evidence type="ECO:0000256" key="6">
    <source>
        <dbReference type="ARBA" id="ARBA00022741"/>
    </source>
</evidence>
<dbReference type="GO" id="GO:0007165">
    <property type="term" value="P:signal transduction"/>
    <property type="evidence" value="ECO:0007669"/>
    <property type="project" value="TreeGrafter"/>
</dbReference>
<dbReference type="FunFam" id="1.10.510.10:FF:000281">
    <property type="entry name" value="Cyclin-dependent kinase 2"/>
    <property type="match status" value="1"/>
</dbReference>
<dbReference type="GO" id="GO:0005737">
    <property type="term" value="C:cytoplasm"/>
    <property type="evidence" value="ECO:0007669"/>
    <property type="project" value="TreeGrafter"/>
</dbReference>
<name>Q94IE7_9CHLO</name>
<keyword evidence="5" id="KW-0808">Transferase</keyword>
<dbReference type="GO" id="GO:0000082">
    <property type="term" value="P:G1/S transition of mitotic cell cycle"/>
    <property type="evidence" value="ECO:0007669"/>
    <property type="project" value="TreeGrafter"/>
</dbReference>
<dbReference type="AlphaFoldDB" id="Q94IE7"/>
<dbReference type="InterPro" id="IPR008271">
    <property type="entry name" value="Ser/Thr_kinase_AS"/>
</dbReference>
<sequence length="337" mass="38854">MPRNRDDSPDGAYLIHGRYEKIEKLGEGTYGKVYKARDSKTDQVVALKKCRLQLDAEGVPPTTIREVSLLQVLSRSNHVVKLLGVEQIEEDGKVVLYLIFEYLQHDLKKFMDFKKKEKHNPLQPELVKPYLFQLIRGMAFMHQHGVMHRDLKPQNLLVDPKTNVLKIADLGLGRVFALPCKAYTHEIVTLWYRAPEVLLGTKIYSLPVDVWSIGCIFAEMVKGIPFFPADCEIAQLFMIFQVLGTPNEEVWPGVTSLRDWHMYPQWQPMDLHTHLEGLLDHQGCDLLKKMLVYNPNKRIPAKQAMKHPYFDDLDMEVMDALENPEVLNAGMEYQENA</sequence>
<keyword evidence="7 14" id="KW-0418">Kinase</keyword>
<dbReference type="InterPro" id="IPR050108">
    <property type="entry name" value="CDK"/>
</dbReference>
<dbReference type="FunFam" id="3.30.200.20:FF:000124">
    <property type="entry name" value="Cyclin-dependent kinase 4"/>
    <property type="match status" value="1"/>
</dbReference>
<feature type="domain" description="Protein kinase" evidence="13">
    <location>
        <begin position="19"/>
        <end position="310"/>
    </location>
</feature>
<accession>Q94IE7</accession>
<evidence type="ECO:0000256" key="5">
    <source>
        <dbReference type="ARBA" id="ARBA00022679"/>
    </source>
</evidence>
<dbReference type="SMART" id="SM00220">
    <property type="entry name" value="S_TKc"/>
    <property type="match status" value="1"/>
</dbReference>
<organism evidence="14">
    <name type="scientific">Acrosiphonia duriuscula</name>
    <dbReference type="NCBI Taxonomy" id="138170"/>
    <lineage>
        <taxon>Eukaryota</taxon>
        <taxon>Viridiplantae</taxon>
        <taxon>Chlorophyta</taxon>
        <taxon>core chlorophytes</taxon>
        <taxon>Ulvophyceae</taxon>
        <taxon>OUU clade</taxon>
        <taxon>Ulotrichales</taxon>
        <taxon>Ulotrichaceae</taxon>
        <taxon>Acrosiphonia</taxon>
    </lineage>
</organism>
<evidence type="ECO:0000313" key="14">
    <source>
        <dbReference type="EMBL" id="BAB61877.1"/>
    </source>
</evidence>
<dbReference type="GO" id="GO:0000307">
    <property type="term" value="C:cyclin-dependent protein kinase holoenzyme complex"/>
    <property type="evidence" value="ECO:0007669"/>
    <property type="project" value="TreeGrafter"/>
</dbReference>
<dbReference type="InterPro" id="IPR017441">
    <property type="entry name" value="Protein_kinase_ATP_BS"/>
</dbReference>
<reference evidence="14" key="1">
    <citation type="journal article" date="2001" name="Phycol. Res.">
        <title>Identification of a cDNA homologous to the cell-cycle-controlling cdc2 gene in Acrosiphonia duriuscula (Acrosiphoniales, Chlorophyta).</title>
        <authorList>
            <person name="Kato A."/>
            <person name="Aruga H."/>
            <person name="Motomura T."/>
        </authorList>
    </citation>
    <scope>NUCLEOTIDE SEQUENCE</scope>
</reference>
<comment type="similarity">
    <text evidence="1">Belongs to the protein kinase superfamily. CMGC Ser/Thr protein kinase family. CDC2/CDKX subfamily.</text>
</comment>
<dbReference type="GO" id="GO:0005524">
    <property type="term" value="F:ATP binding"/>
    <property type="evidence" value="ECO:0007669"/>
    <property type="project" value="UniProtKB-UniRule"/>
</dbReference>
<keyword evidence="8 11" id="KW-0067">ATP-binding</keyword>
<dbReference type="Gene3D" id="3.30.200.20">
    <property type="entry name" value="Phosphorylase Kinase, domain 1"/>
    <property type="match status" value="1"/>
</dbReference>
<feature type="binding site" evidence="11">
    <location>
        <position position="48"/>
    </location>
    <ligand>
        <name>ATP</name>
        <dbReference type="ChEBI" id="CHEBI:30616"/>
    </ligand>
</feature>
<comment type="catalytic activity">
    <reaction evidence="10">
        <text>L-seryl-[protein] + ATP = O-phospho-L-seryl-[protein] + ADP + H(+)</text>
        <dbReference type="Rhea" id="RHEA:17989"/>
        <dbReference type="Rhea" id="RHEA-COMP:9863"/>
        <dbReference type="Rhea" id="RHEA-COMP:11604"/>
        <dbReference type="ChEBI" id="CHEBI:15378"/>
        <dbReference type="ChEBI" id="CHEBI:29999"/>
        <dbReference type="ChEBI" id="CHEBI:30616"/>
        <dbReference type="ChEBI" id="CHEBI:83421"/>
        <dbReference type="ChEBI" id="CHEBI:456216"/>
        <dbReference type="EC" id="2.7.11.22"/>
    </reaction>
</comment>
<evidence type="ECO:0000259" key="13">
    <source>
        <dbReference type="PROSITE" id="PS50011"/>
    </source>
</evidence>
<proteinExistence type="evidence at transcript level"/>
<evidence type="ECO:0000256" key="2">
    <source>
        <dbReference type="ARBA" id="ARBA00012425"/>
    </source>
</evidence>
<evidence type="ECO:0000256" key="9">
    <source>
        <dbReference type="ARBA" id="ARBA00047811"/>
    </source>
</evidence>
<evidence type="ECO:0000256" key="8">
    <source>
        <dbReference type="ARBA" id="ARBA00022840"/>
    </source>
</evidence>
<keyword evidence="4" id="KW-0597">Phosphoprotein</keyword>
<dbReference type="Pfam" id="PF00069">
    <property type="entry name" value="Pkinase"/>
    <property type="match status" value="1"/>
</dbReference>
<dbReference type="GO" id="GO:0004693">
    <property type="term" value="F:cyclin-dependent protein serine/threonine kinase activity"/>
    <property type="evidence" value="ECO:0007669"/>
    <property type="project" value="UniProtKB-EC"/>
</dbReference>
<dbReference type="PANTHER" id="PTHR24056:SF254">
    <property type="entry name" value="CYCLIN-DEPENDENT KINASE 2"/>
    <property type="match status" value="1"/>
</dbReference>
<dbReference type="GO" id="GO:0010389">
    <property type="term" value="P:regulation of G2/M transition of mitotic cell cycle"/>
    <property type="evidence" value="ECO:0007669"/>
    <property type="project" value="TreeGrafter"/>
</dbReference>
<dbReference type="GO" id="GO:0010468">
    <property type="term" value="P:regulation of gene expression"/>
    <property type="evidence" value="ECO:0007669"/>
    <property type="project" value="TreeGrafter"/>
</dbReference>
<dbReference type="PROSITE" id="PS50011">
    <property type="entry name" value="PROTEIN_KINASE_DOM"/>
    <property type="match status" value="1"/>
</dbReference>
<evidence type="ECO:0000256" key="7">
    <source>
        <dbReference type="ARBA" id="ARBA00022777"/>
    </source>
</evidence>
<keyword evidence="6 11" id="KW-0547">Nucleotide-binding</keyword>
<dbReference type="PANTHER" id="PTHR24056">
    <property type="entry name" value="CELL DIVISION PROTEIN KINASE"/>
    <property type="match status" value="1"/>
</dbReference>
<dbReference type="GO" id="GO:0005634">
    <property type="term" value="C:nucleus"/>
    <property type="evidence" value="ECO:0007669"/>
    <property type="project" value="TreeGrafter"/>
</dbReference>
<keyword evidence="3 12" id="KW-0723">Serine/threonine-protein kinase</keyword>
<dbReference type="EC" id="2.7.11.22" evidence="2"/>
<evidence type="ECO:0000256" key="10">
    <source>
        <dbReference type="ARBA" id="ARBA00048367"/>
    </source>
</evidence>